<organism evidence="1 2">
    <name type="scientific">Brevibacillus composti</name>
    <dbReference type="NCBI Taxonomy" id="2796470"/>
    <lineage>
        <taxon>Bacteria</taxon>
        <taxon>Bacillati</taxon>
        <taxon>Bacillota</taxon>
        <taxon>Bacilli</taxon>
        <taxon>Bacillales</taxon>
        <taxon>Paenibacillaceae</taxon>
        <taxon>Brevibacillus</taxon>
    </lineage>
</organism>
<evidence type="ECO:0000313" key="1">
    <source>
        <dbReference type="EMBL" id="QQE75216.1"/>
    </source>
</evidence>
<protein>
    <recommendedName>
        <fullName evidence="3">Phage protein</fullName>
    </recommendedName>
</protein>
<dbReference type="Pfam" id="PF20765">
    <property type="entry name" value="Phage_tail_terminator_8"/>
    <property type="match status" value="1"/>
</dbReference>
<proteinExistence type="predicted"/>
<sequence length="143" mass="16787">MLTRAQINKAINDKIKAEFPGIEIASSDVEEGFKRPSFFVMLETNRAEALQFNSLRDMTCRILFFPTSRHKYKEEAYDVMDRLEKLFGLSLPVGDRVITINHAESRLVDKVVHFDFDFEYYDDSPYEEGNENQDKMQELNYRG</sequence>
<dbReference type="KEGG" id="bcop:JD108_04605"/>
<evidence type="ECO:0000313" key="2">
    <source>
        <dbReference type="Proteomes" id="UP000595847"/>
    </source>
</evidence>
<accession>A0A7T5EME3</accession>
<gene>
    <name evidence="1" type="ORF">JD108_04605</name>
</gene>
<dbReference type="EMBL" id="CP066308">
    <property type="protein sequence ID" value="QQE75216.1"/>
    <property type="molecule type" value="Genomic_DNA"/>
</dbReference>
<dbReference type="RefSeq" id="WP_198828746.1">
    <property type="nucleotide sequence ID" value="NZ_CP066308.1"/>
</dbReference>
<dbReference type="InterPro" id="IPR049254">
    <property type="entry name" value="Phage_tail_terminator"/>
</dbReference>
<dbReference type="Proteomes" id="UP000595847">
    <property type="component" value="Chromosome"/>
</dbReference>
<evidence type="ECO:0008006" key="3">
    <source>
        <dbReference type="Google" id="ProtNLM"/>
    </source>
</evidence>
<reference evidence="1 2" key="1">
    <citation type="submission" date="2020-12" db="EMBL/GenBank/DDBJ databases">
        <title>strain FJAT-54423T represents a novel species of the genus Brevibacillus.</title>
        <authorList>
            <person name="Tang R."/>
        </authorList>
    </citation>
    <scope>NUCLEOTIDE SEQUENCE [LARGE SCALE GENOMIC DNA]</scope>
    <source>
        <strain evidence="1 2">FJAT-54423</strain>
    </source>
</reference>
<dbReference type="AlphaFoldDB" id="A0A7T5EME3"/>
<name>A0A7T5EME3_9BACL</name>